<dbReference type="SMART" id="SM00304">
    <property type="entry name" value="HAMP"/>
    <property type="match status" value="1"/>
</dbReference>
<evidence type="ECO:0000259" key="8">
    <source>
        <dbReference type="PROSITE" id="PS50885"/>
    </source>
</evidence>
<organism evidence="10 11">
    <name type="scientific">Pectobacterium versatile</name>
    <dbReference type="NCBI Taxonomy" id="2488639"/>
    <lineage>
        <taxon>Bacteria</taxon>
        <taxon>Pseudomonadati</taxon>
        <taxon>Pseudomonadota</taxon>
        <taxon>Gammaproteobacteria</taxon>
        <taxon>Enterobacterales</taxon>
        <taxon>Pectobacteriaceae</taxon>
        <taxon>Pectobacterium</taxon>
    </lineage>
</organism>
<dbReference type="PANTHER" id="PTHR43531:SF5">
    <property type="entry name" value="METHYL-ACCEPTING CHEMOTAXIS PROTEIN III"/>
    <property type="match status" value="1"/>
</dbReference>
<name>A0A7T0EPY6_9GAMM</name>
<sequence>MAMNFDNLKVGKKLGLGFFLILLMTMVIAGAGIMHIGSLKDSIDKVNLSNNINDEINQAKYYRALYGTTYNPDDIKKNIEHIANVSKLAEKAKEFNWPESDAKKIANIPTLITSYQEKQSNYINAVGKKDAVRKSWNISTTEKPLEQLNDQLKTDNNSTNLQLLLSDLNQKLISVRYHVRGLLLSTNKESEEKLTDAINAAQTSLTFLYQSLSAEQRETLTPVLAIMNNYEEQVLAYMPAYEEEIAQAGQMRAVADQLNSVIASLLNDQLAASQEDIRSATLQMSIATLITLLLGLLISWFISRQITTPLGNTLSMAEKIATGDLTMSINTTRKDELGQLMSAMSKMNDNLHNMIDDIRVGVSQISNASSEIVAGNTDLSSRTEQQAAAVEETAASMEQLTATVKQNADNAHHANKLAISASQTAKQGGEQVNNVVQTMTAIESSSKRIAEITSVINSIAFQTNILALNAAVEAARAGEQGRGFAVVASEVRSLAQRSSQAAKEIEGLISESVTQVSRGATLVGNAGKTMNDIVTSITQVHDIMGEIATASDEQSRGISQVSQAIVEMDSTTQQNAALVEQSSAAADSLEEQARLLKQAVSVFRLANSQHDDTPAGIAFADQTHRLHAPR</sequence>
<dbReference type="GO" id="GO:0005886">
    <property type="term" value="C:plasma membrane"/>
    <property type="evidence" value="ECO:0007669"/>
    <property type="project" value="TreeGrafter"/>
</dbReference>
<dbReference type="GO" id="GO:0004888">
    <property type="term" value="F:transmembrane signaling receptor activity"/>
    <property type="evidence" value="ECO:0007669"/>
    <property type="project" value="InterPro"/>
</dbReference>
<dbReference type="Gene3D" id="1.10.287.950">
    <property type="entry name" value="Methyl-accepting chemotaxis protein"/>
    <property type="match status" value="1"/>
</dbReference>
<dbReference type="InterPro" id="IPR004090">
    <property type="entry name" value="Chemotax_Me-accpt_rcpt"/>
</dbReference>
<dbReference type="PROSITE" id="PS50885">
    <property type="entry name" value="HAMP"/>
    <property type="match status" value="1"/>
</dbReference>
<dbReference type="CDD" id="cd06225">
    <property type="entry name" value="HAMP"/>
    <property type="match status" value="1"/>
</dbReference>
<dbReference type="Gene3D" id="6.10.340.10">
    <property type="match status" value="1"/>
</dbReference>
<dbReference type="InterPro" id="IPR004089">
    <property type="entry name" value="MCPsignal_dom"/>
</dbReference>
<evidence type="ECO:0000259" key="7">
    <source>
        <dbReference type="PROSITE" id="PS50111"/>
    </source>
</evidence>
<dbReference type="RefSeq" id="WP_103971673.1">
    <property type="nucleotide sequence ID" value="NZ_CP065030.1"/>
</dbReference>
<dbReference type="Pfam" id="PF16591">
    <property type="entry name" value="HBM"/>
    <property type="match status" value="1"/>
</dbReference>
<dbReference type="InterPro" id="IPR032255">
    <property type="entry name" value="HBM"/>
</dbReference>
<keyword evidence="3 5" id="KW-0807">Transducer</keyword>
<keyword evidence="6" id="KW-0472">Membrane</keyword>
<dbReference type="SMART" id="SM00283">
    <property type="entry name" value="MA"/>
    <property type="match status" value="1"/>
</dbReference>
<evidence type="ECO:0000259" key="9">
    <source>
        <dbReference type="PROSITE" id="PS51753"/>
    </source>
</evidence>
<dbReference type="FunFam" id="1.10.287.950:FF:000001">
    <property type="entry name" value="Methyl-accepting chemotaxis sensory transducer"/>
    <property type="match status" value="1"/>
</dbReference>
<keyword evidence="6" id="KW-0812">Transmembrane</keyword>
<dbReference type="EMBL" id="CP065030">
    <property type="protein sequence ID" value="QPK15696.1"/>
    <property type="molecule type" value="Genomic_DNA"/>
</dbReference>
<reference evidence="10 11" key="1">
    <citation type="submission" date="2020-11" db="EMBL/GenBank/DDBJ databases">
        <title>Complete genome sequence of Pectobacterium versatile F131.</title>
        <authorList>
            <person name="Shirshikov F.V."/>
            <person name="Miroshnikov K."/>
            <person name="Toshakov S.V."/>
            <person name="Kabanova A.P."/>
            <person name="Barannik A.P."/>
            <person name="Shneider M."/>
            <person name="Ignatov A.N."/>
            <person name="Miroshnikov K.A."/>
            <person name="Mikhailova Y.V."/>
            <person name="Shelenkov A."/>
            <person name="Yanushevich Y.G."/>
            <person name="Evseev P.V."/>
        </authorList>
    </citation>
    <scope>NUCLEOTIDE SEQUENCE [LARGE SCALE GENOMIC DNA]</scope>
    <source>
        <strain evidence="10 11">F131</strain>
    </source>
</reference>
<dbReference type="InterPro" id="IPR051310">
    <property type="entry name" value="MCP_chemotaxis"/>
</dbReference>
<proteinExistence type="inferred from homology"/>
<gene>
    <name evidence="10" type="ORF">F131LOC_020755</name>
</gene>
<protein>
    <submittedName>
        <fullName evidence="10">Methyl-accepting chemotaxis protein</fullName>
    </submittedName>
</protein>
<dbReference type="Gene3D" id="1.20.1440.210">
    <property type="match status" value="1"/>
</dbReference>
<feature type="transmembrane region" description="Helical" evidence="6">
    <location>
        <begin position="282"/>
        <end position="302"/>
    </location>
</feature>
<dbReference type="Pfam" id="PF00015">
    <property type="entry name" value="MCPsignal"/>
    <property type="match status" value="1"/>
</dbReference>
<dbReference type="InterPro" id="IPR003660">
    <property type="entry name" value="HAMP_dom"/>
</dbReference>
<feature type="domain" description="HBM" evidence="9">
    <location>
        <begin position="41"/>
        <end position="277"/>
    </location>
</feature>
<dbReference type="Proteomes" id="UP000237284">
    <property type="component" value="Chromosome"/>
</dbReference>
<dbReference type="PROSITE" id="PS00538">
    <property type="entry name" value="CHEMOTAXIS_TRANSDUC_1"/>
    <property type="match status" value="1"/>
</dbReference>
<evidence type="ECO:0000256" key="1">
    <source>
        <dbReference type="ARBA" id="ARBA00004370"/>
    </source>
</evidence>
<keyword evidence="2" id="KW-0145">Chemotaxis</keyword>
<dbReference type="PRINTS" id="PR00260">
    <property type="entry name" value="CHEMTRNSDUCR"/>
</dbReference>
<dbReference type="CDD" id="cd11386">
    <property type="entry name" value="MCP_signal"/>
    <property type="match status" value="1"/>
</dbReference>
<evidence type="ECO:0000313" key="10">
    <source>
        <dbReference type="EMBL" id="QPK15696.1"/>
    </source>
</evidence>
<evidence type="ECO:0000313" key="11">
    <source>
        <dbReference type="Proteomes" id="UP000237284"/>
    </source>
</evidence>
<feature type="domain" description="Methyl-accepting transducer" evidence="7">
    <location>
        <begin position="361"/>
        <end position="590"/>
    </location>
</feature>
<comment type="subcellular location">
    <subcellularLocation>
        <location evidence="1">Membrane</location>
    </subcellularLocation>
</comment>
<evidence type="ECO:0000256" key="6">
    <source>
        <dbReference type="SAM" id="Phobius"/>
    </source>
</evidence>
<dbReference type="InterPro" id="IPR004091">
    <property type="entry name" value="Chemotax_Me-accpt_rcpt_Me-site"/>
</dbReference>
<feature type="domain" description="HAMP" evidence="8">
    <location>
        <begin position="304"/>
        <end position="356"/>
    </location>
</feature>
<evidence type="ECO:0000256" key="2">
    <source>
        <dbReference type="ARBA" id="ARBA00022500"/>
    </source>
</evidence>
<evidence type="ECO:0000256" key="5">
    <source>
        <dbReference type="PROSITE-ProRule" id="PRU00284"/>
    </source>
</evidence>
<dbReference type="SMART" id="SM01358">
    <property type="entry name" value="HBM"/>
    <property type="match status" value="1"/>
</dbReference>
<dbReference type="SUPFAM" id="SSF58104">
    <property type="entry name" value="Methyl-accepting chemotaxis protein (MCP) signaling domain"/>
    <property type="match status" value="1"/>
</dbReference>
<accession>A0A7T0EPY6</accession>
<keyword evidence="6" id="KW-1133">Transmembrane helix</keyword>
<dbReference type="GO" id="GO:0007165">
    <property type="term" value="P:signal transduction"/>
    <property type="evidence" value="ECO:0007669"/>
    <property type="project" value="UniProtKB-KW"/>
</dbReference>
<evidence type="ECO:0000256" key="3">
    <source>
        <dbReference type="ARBA" id="ARBA00023224"/>
    </source>
</evidence>
<dbReference type="PROSITE" id="PS50111">
    <property type="entry name" value="CHEMOTAXIS_TRANSDUC_2"/>
    <property type="match status" value="1"/>
</dbReference>
<dbReference type="GO" id="GO:0006935">
    <property type="term" value="P:chemotaxis"/>
    <property type="evidence" value="ECO:0007669"/>
    <property type="project" value="UniProtKB-KW"/>
</dbReference>
<evidence type="ECO:0000256" key="4">
    <source>
        <dbReference type="ARBA" id="ARBA00029447"/>
    </source>
</evidence>
<dbReference type="PANTHER" id="PTHR43531">
    <property type="entry name" value="PROTEIN ICFG"/>
    <property type="match status" value="1"/>
</dbReference>
<comment type="similarity">
    <text evidence="4">Belongs to the methyl-accepting chemotaxis (MCP) protein family.</text>
</comment>
<dbReference type="AlphaFoldDB" id="A0A7T0EPY6"/>
<dbReference type="Pfam" id="PF00672">
    <property type="entry name" value="HAMP"/>
    <property type="match status" value="1"/>
</dbReference>
<dbReference type="PROSITE" id="PS51753">
    <property type="entry name" value="HBM"/>
    <property type="match status" value="1"/>
</dbReference>